<keyword evidence="4 6" id="KW-0371">Homeobox</keyword>
<dbReference type="InterPro" id="IPR050394">
    <property type="entry name" value="Homeobox_NK-like"/>
</dbReference>
<dbReference type="OrthoDB" id="3137333at2759"/>
<evidence type="ECO:0000256" key="8">
    <source>
        <dbReference type="SAM" id="MobiDB-lite"/>
    </source>
</evidence>
<feature type="region of interest" description="Disordered" evidence="8">
    <location>
        <begin position="187"/>
        <end position="234"/>
    </location>
</feature>
<gene>
    <name evidence="10" type="ORF">CAUJ_LOCUS12015</name>
</gene>
<comment type="subcellular location">
    <subcellularLocation>
        <location evidence="1 6 7">Nucleus</location>
    </subcellularLocation>
</comment>
<evidence type="ECO:0000256" key="7">
    <source>
        <dbReference type="RuleBase" id="RU000682"/>
    </source>
</evidence>
<evidence type="ECO:0000259" key="9">
    <source>
        <dbReference type="PROSITE" id="PS50071"/>
    </source>
</evidence>
<keyword evidence="3 6" id="KW-0238">DNA-binding</keyword>
<evidence type="ECO:0000256" key="1">
    <source>
        <dbReference type="ARBA" id="ARBA00004123"/>
    </source>
</evidence>
<dbReference type="EMBL" id="CAJGYM010000066">
    <property type="protein sequence ID" value="CAD6196100.1"/>
    <property type="molecule type" value="Genomic_DNA"/>
</dbReference>
<dbReference type="PANTHER" id="PTHR24340:SF41">
    <property type="entry name" value="MUSCLE-SPECIFIC HOMEOBOX PROTEIN TINMAN-RELATED"/>
    <property type="match status" value="1"/>
</dbReference>
<evidence type="ECO:0000256" key="6">
    <source>
        <dbReference type="PROSITE-ProRule" id="PRU00108"/>
    </source>
</evidence>
<name>A0A8S1HHH9_9PELO</name>
<dbReference type="PANTHER" id="PTHR24340">
    <property type="entry name" value="HOMEOBOX PROTEIN NKX"/>
    <property type="match status" value="1"/>
</dbReference>
<dbReference type="SUPFAM" id="SSF46689">
    <property type="entry name" value="Homeodomain-like"/>
    <property type="match status" value="1"/>
</dbReference>
<evidence type="ECO:0000256" key="3">
    <source>
        <dbReference type="ARBA" id="ARBA00023125"/>
    </source>
</evidence>
<keyword evidence="11" id="KW-1185">Reference proteome</keyword>
<protein>
    <recommendedName>
        <fullName evidence="9">Homeobox domain-containing protein</fullName>
    </recommendedName>
</protein>
<comment type="caution">
    <text evidence="10">The sequence shown here is derived from an EMBL/GenBank/DDBJ whole genome shotgun (WGS) entry which is preliminary data.</text>
</comment>
<evidence type="ECO:0000256" key="4">
    <source>
        <dbReference type="ARBA" id="ARBA00023155"/>
    </source>
</evidence>
<dbReference type="AlphaFoldDB" id="A0A8S1HHH9"/>
<dbReference type="Proteomes" id="UP000835052">
    <property type="component" value="Unassembled WGS sequence"/>
</dbReference>
<dbReference type="GO" id="GO:0005634">
    <property type="term" value="C:nucleus"/>
    <property type="evidence" value="ECO:0007669"/>
    <property type="project" value="UniProtKB-SubCell"/>
</dbReference>
<evidence type="ECO:0000313" key="10">
    <source>
        <dbReference type="EMBL" id="CAD6196100.1"/>
    </source>
</evidence>
<keyword evidence="5 6" id="KW-0539">Nucleus</keyword>
<feature type="compositionally biased region" description="Polar residues" evidence="8">
    <location>
        <begin position="212"/>
        <end position="225"/>
    </location>
</feature>
<feature type="DNA-binding region" description="Homeobox" evidence="6">
    <location>
        <begin position="137"/>
        <end position="196"/>
    </location>
</feature>
<dbReference type="PRINTS" id="PR00024">
    <property type="entry name" value="HOMEOBOX"/>
</dbReference>
<feature type="domain" description="Homeobox" evidence="9">
    <location>
        <begin position="135"/>
        <end position="195"/>
    </location>
</feature>
<dbReference type="CDD" id="cd00086">
    <property type="entry name" value="homeodomain"/>
    <property type="match status" value="1"/>
</dbReference>
<dbReference type="Gene3D" id="1.10.10.60">
    <property type="entry name" value="Homeodomain-like"/>
    <property type="match status" value="1"/>
</dbReference>
<dbReference type="InterPro" id="IPR020479">
    <property type="entry name" value="HD_metazoa"/>
</dbReference>
<dbReference type="InterPro" id="IPR009057">
    <property type="entry name" value="Homeodomain-like_sf"/>
</dbReference>
<evidence type="ECO:0000313" key="11">
    <source>
        <dbReference type="Proteomes" id="UP000835052"/>
    </source>
</evidence>
<dbReference type="Pfam" id="PF00046">
    <property type="entry name" value="Homeodomain"/>
    <property type="match status" value="1"/>
</dbReference>
<dbReference type="InterPro" id="IPR001356">
    <property type="entry name" value="HD"/>
</dbReference>
<dbReference type="GO" id="GO:0000981">
    <property type="term" value="F:DNA-binding transcription factor activity, RNA polymerase II-specific"/>
    <property type="evidence" value="ECO:0007669"/>
    <property type="project" value="InterPro"/>
</dbReference>
<evidence type="ECO:0000256" key="5">
    <source>
        <dbReference type="ARBA" id="ARBA00023242"/>
    </source>
</evidence>
<evidence type="ECO:0000256" key="2">
    <source>
        <dbReference type="ARBA" id="ARBA00022473"/>
    </source>
</evidence>
<dbReference type="SMART" id="SM00389">
    <property type="entry name" value="HOX"/>
    <property type="match status" value="1"/>
</dbReference>
<proteinExistence type="predicted"/>
<accession>A0A8S1HHH9</accession>
<dbReference type="FunFam" id="1.10.10.60:FF:000678">
    <property type="entry name" value="C. Elegans Homeobox"/>
    <property type="match status" value="1"/>
</dbReference>
<organism evidence="10 11">
    <name type="scientific">Caenorhabditis auriculariae</name>
    <dbReference type="NCBI Taxonomy" id="2777116"/>
    <lineage>
        <taxon>Eukaryota</taxon>
        <taxon>Metazoa</taxon>
        <taxon>Ecdysozoa</taxon>
        <taxon>Nematoda</taxon>
        <taxon>Chromadorea</taxon>
        <taxon>Rhabditida</taxon>
        <taxon>Rhabditina</taxon>
        <taxon>Rhabditomorpha</taxon>
        <taxon>Rhabditoidea</taxon>
        <taxon>Rhabditidae</taxon>
        <taxon>Peloderinae</taxon>
        <taxon>Caenorhabditis</taxon>
    </lineage>
</organism>
<dbReference type="PROSITE" id="PS50071">
    <property type="entry name" value="HOMEOBOX_2"/>
    <property type="match status" value="1"/>
</dbReference>
<sequence>MLKCPFGWSWSAWQVGPSAGRRKVFASYQFAHALASRSLPLQSMASTNASAVNSTENCPEQFGSIALAAQPSTATQMQYFGSFQTQYPTDFTSYVSTHPTTGYIYPQHPQFSINRFGTTNQLSLNLTTTSNIMNMSRRKRRVLFSQQQVVELERRFRANKYLSAQDRENLARAINLTPTQVKIWFQNQRYKHKRQEKERRMDGNGSRHSTRDGSNSPNSTRSGNDSPPIKTEIDEKGTVFPSPVVSEPSCLPDLSNQALYHQAVYQSNTYMPQGFAFYSNPAAYPPPQCFTTNFRL</sequence>
<reference evidence="10" key="1">
    <citation type="submission" date="2020-10" db="EMBL/GenBank/DDBJ databases">
        <authorList>
            <person name="Kikuchi T."/>
        </authorList>
    </citation>
    <scope>NUCLEOTIDE SEQUENCE</scope>
    <source>
        <strain evidence="10">NKZ352</strain>
    </source>
</reference>
<dbReference type="InterPro" id="IPR017970">
    <property type="entry name" value="Homeobox_CS"/>
</dbReference>
<dbReference type="GO" id="GO:0000978">
    <property type="term" value="F:RNA polymerase II cis-regulatory region sequence-specific DNA binding"/>
    <property type="evidence" value="ECO:0007669"/>
    <property type="project" value="TreeGrafter"/>
</dbReference>
<dbReference type="PROSITE" id="PS00027">
    <property type="entry name" value="HOMEOBOX_1"/>
    <property type="match status" value="1"/>
</dbReference>
<keyword evidence="2" id="KW-0217">Developmental protein</keyword>
<dbReference type="GO" id="GO:0030154">
    <property type="term" value="P:cell differentiation"/>
    <property type="evidence" value="ECO:0007669"/>
    <property type="project" value="TreeGrafter"/>
</dbReference>